<keyword evidence="2" id="KW-1185">Reference proteome</keyword>
<evidence type="ECO:0000313" key="1">
    <source>
        <dbReference type="EMBL" id="GIY73474.1"/>
    </source>
</evidence>
<reference evidence="1 2" key="1">
    <citation type="submission" date="2021-06" db="EMBL/GenBank/DDBJ databases">
        <title>Caerostris extrusa draft genome.</title>
        <authorList>
            <person name="Kono N."/>
            <person name="Arakawa K."/>
        </authorList>
    </citation>
    <scope>NUCLEOTIDE SEQUENCE [LARGE SCALE GENOMIC DNA]</scope>
</reference>
<accession>A0AAV4VV42</accession>
<sequence>MRTPPLPPPSAGPTPSAKLGRWTGMIPIRESNCFSAVVVRGFLSDLILDEIFFMVAESGASGLFPFGPVDSWLNNKSLELDQGELVGFGPGGGDGSA</sequence>
<dbReference type="Proteomes" id="UP001054945">
    <property type="component" value="Unassembled WGS sequence"/>
</dbReference>
<name>A0AAV4VV42_CAEEX</name>
<protein>
    <submittedName>
        <fullName evidence="1">Uncharacterized protein</fullName>
    </submittedName>
</protein>
<dbReference type="AlphaFoldDB" id="A0AAV4VV42"/>
<gene>
    <name evidence="1" type="ORF">CEXT_119561</name>
</gene>
<dbReference type="EMBL" id="BPLR01015082">
    <property type="protein sequence ID" value="GIY73474.1"/>
    <property type="molecule type" value="Genomic_DNA"/>
</dbReference>
<organism evidence="1 2">
    <name type="scientific">Caerostris extrusa</name>
    <name type="common">Bark spider</name>
    <name type="synonym">Caerostris bankana</name>
    <dbReference type="NCBI Taxonomy" id="172846"/>
    <lineage>
        <taxon>Eukaryota</taxon>
        <taxon>Metazoa</taxon>
        <taxon>Ecdysozoa</taxon>
        <taxon>Arthropoda</taxon>
        <taxon>Chelicerata</taxon>
        <taxon>Arachnida</taxon>
        <taxon>Araneae</taxon>
        <taxon>Araneomorphae</taxon>
        <taxon>Entelegynae</taxon>
        <taxon>Araneoidea</taxon>
        <taxon>Araneidae</taxon>
        <taxon>Caerostris</taxon>
    </lineage>
</organism>
<comment type="caution">
    <text evidence="1">The sequence shown here is derived from an EMBL/GenBank/DDBJ whole genome shotgun (WGS) entry which is preliminary data.</text>
</comment>
<evidence type="ECO:0000313" key="2">
    <source>
        <dbReference type="Proteomes" id="UP001054945"/>
    </source>
</evidence>
<proteinExistence type="predicted"/>